<gene>
    <name evidence="1" type="ORF">CPB84DRAFT_1783638</name>
</gene>
<reference evidence="1" key="1">
    <citation type="submission" date="2020-11" db="EMBL/GenBank/DDBJ databases">
        <authorList>
            <consortium name="DOE Joint Genome Institute"/>
            <person name="Ahrendt S."/>
            <person name="Riley R."/>
            <person name="Andreopoulos W."/>
            <person name="LaButti K."/>
            <person name="Pangilinan J."/>
            <person name="Ruiz-duenas F.J."/>
            <person name="Barrasa J.M."/>
            <person name="Sanchez-Garcia M."/>
            <person name="Camarero S."/>
            <person name="Miyauchi S."/>
            <person name="Serrano A."/>
            <person name="Linde D."/>
            <person name="Babiker R."/>
            <person name="Drula E."/>
            <person name="Ayuso-Fernandez I."/>
            <person name="Pacheco R."/>
            <person name="Padilla G."/>
            <person name="Ferreira P."/>
            <person name="Barriuso J."/>
            <person name="Kellner H."/>
            <person name="Castanera R."/>
            <person name="Alfaro M."/>
            <person name="Ramirez L."/>
            <person name="Pisabarro A.G."/>
            <person name="Kuo A."/>
            <person name="Tritt A."/>
            <person name="Lipzen A."/>
            <person name="He G."/>
            <person name="Yan M."/>
            <person name="Ng V."/>
            <person name="Cullen D."/>
            <person name="Martin F."/>
            <person name="Rosso M.-N."/>
            <person name="Henrissat B."/>
            <person name="Hibbett D."/>
            <person name="Martinez A.T."/>
            <person name="Grigoriev I.V."/>
        </authorList>
    </citation>
    <scope>NUCLEOTIDE SEQUENCE</scope>
    <source>
        <strain evidence="1">AH 44721</strain>
    </source>
</reference>
<dbReference type="PANTHER" id="PTHR37450">
    <property type="entry name" value="CIPC PROTEIN"/>
    <property type="match status" value="1"/>
</dbReference>
<organism evidence="1 2">
    <name type="scientific">Gymnopilus junonius</name>
    <name type="common">Spectacular rustgill mushroom</name>
    <name type="synonym">Gymnopilus spectabilis subsp. junonius</name>
    <dbReference type="NCBI Taxonomy" id="109634"/>
    <lineage>
        <taxon>Eukaryota</taxon>
        <taxon>Fungi</taxon>
        <taxon>Dikarya</taxon>
        <taxon>Basidiomycota</taxon>
        <taxon>Agaricomycotina</taxon>
        <taxon>Agaricomycetes</taxon>
        <taxon>Agaricomycetidae</taxon>
        <taxon>Agaricales</taxon>
        <taxon>Agaricineae</taxon>
        <taxon>Hymenogastraceae</taxon>
        <taxon>Gymnopilus</taxon>
    </lineage>
</organism>
<comment type="caution">
    <text evidence="1">The sequence shown here is derived from an EMBL/GenBank/DDBJ whole genome shotgun (WGS) entry which is preliminary data.</text>
</comment>
<dbReference type="OrthoDB" id="2926612at2759"/>
<dbReference type="Proteomes" id="UP000724874">
    <property type="component" value="Unassembled WGS sequence"/>
</dbReference>
<accession>A0A9P5NJI9</accession>
<proteinExistence type="predicted"/>
<dbReference type="Pfam" id="PF12585">
    <property type="entry name" value="DUF3759"/>
    <property type="match status" value="1"/>
</dbReference>
<dbReference type="PANTHER" id="PTHR37450:SF1">
    <property type="entry name" value="CIPC PROTEIN"/>
    <property type="match status" value="1"/>
</dbReference>
<dbReference type="EMBL" id="JADNYJ010000068">
    <property type="protein sequence ID" value="KAF8892824.1"/>
    <property type="molecule type" value="Genomic_DNA"/>
</dbReference>
<evidence type="ECO:0000313" key="2">
    <source>
        <dbReference type="Proteomes" id="UP000724874"/>
    </source>
</evidence>
<dbReference type="InterPro" id="IPR022234">
    <property type="entry name" value="DUF3759"/>
</dbReference>
<keyword evidence="2" id="KW-1185">Reference proteome</keyword>
<protein>
    <submittedName>
        <fullName evidence="1">Uncharacterized protein</fullName>
    </submittedName>
</protein>
<dbReference type="AlphaFoldDB" id="A0A9P5NJI9"/>
<sequence length="244" mass="26875">MGWFNEDSKQFQAYDQVTKGESQASWTIELVAAGGSYAAAKAYEDYIAKNGSLPSKEKAQEIFLSASGAFIDQEVEKHSLKSIDKDAAKQSAKKQVGDAFEKLGGIDPRKILSRESFEQLKTRLLKKEEGYVMVETPKEDLEAINNLLKLSPGTAASQNTAVKLPEGGQSCANCGRQYSILDIVSTGLGIHGSTFLKDIVLGKYGYVYNPRGDKDVAFHNCYKCGTRSTSSFAYYTTPYYAWSY</sequence>
<name>A0A9P5NJI9_GYMJU</name>
<evidence type="ECO:0000313" key="1">
    <source>
        <dbReference type="EMBL" id="KAF8892824.1"/>
    </source>
</evidence>